<feature type="domain" description="Transposase IS4-like" evidence="5">
    <location>
        <begin position="11"/>
        <end position="198"/>
    </location>
</feature>
<dbReference type="NCBIfam" id="NF033592">
    <property type="entry name" value="transpos_IS4_1"/>
    <property type="match status" value="1"/>
</dbReference>
<dbReference type="Pfam" id="PF01609">
    <property type="entry name" value="DDE_Tnp_1"/>
    <property type="match status" value="1"/>
</dbReference>
<evidence type="ECO:0000256" key="4">
    <source>
        <dbReference type="ARBA" id="ARBA00023172"/>
    </source>
</evidence>
<dbReference type="PANTHER" id="PTHR33258">
    <property type="entry name" value="TRANSPOSASE INSL FOR INSERTION SEQUENCE ELEMENT IS186A-RELATED"/>
    <property type="match status" value="1"/>
</dbReference>
<keyword evidence="3" id="KW-0238">DNA-binding</keyword>
<reference evidence="6" key="1">
    <citation type="submission" date="2018-06" db="EMBL/GenBank/DDBJ databases">
        <authorList>
            <person name="Zhirakovskaya E."/>
        </authorList>
    </citation>
    <scope>NUCLEOTIDE SEQUENCE</scope>
</reference>
<protein>
    <recommendedName>
        <fullName evidence="5">Transposase IS4-like domain-containing protein</fullName>
    </recommendedName>
</protein>
<accession>A0A3B1BPU2</accession>
<dbReference type="PANTHER" id="PTHR33258:SF1">
    <property type="entry name" value="TRANSPOSASE INSL FOR INSERTION SEQUENCE ELEMENT IS186A-RELATED"/>
    <property type="match status" value="1"/>
</dbReference>
<evidence type="ECO:0000259" key="5">
    <source>
        <dbReference type="Pfam" id="PF01609"/>
    </source>
</evidence>
<name>A0A3B1BPU2_9ZZZZ</name>
<dbReference type="AlphaFoldDB" id="A0A3B1BPU2"/>
<evidence type="ECO:0000256" key="1">
    <source>
        <dbReference type="ARBA" id="ARBA00010075"/>
    </source>
</evidence>
<keyword evidence="2" id="KW-0815">Transposition</keyword>
<dbReference type="GO" id="GO:0003677">
    <property type="term" value="F:DNA binding"/>
    <property type="evidence" value="ECO:0007669"/>
    <property type="project" value="UniProtKB-KW"/>
</dbReference>
<dbReference type="InterPro" id="IPR012337">
    <property type="entry name" value="RNaseH-like_sf"/>
</dbReference>
<dbReference type="InterPro" id="IPR047952">
    <property type="entry name" value="Transpos_IS4"/>
</dbReference>
<keyword evidence="4" id="KW-0233">DNA recombination</keyword>
<gene>
    <name evidence="6" type="ORF">MNBD_IGNAVI01-2520</name>
</gene>
<comment type="similarity">
    <text evidence="1">Belongs to the transposase 11 family.</text>
</comment>
<evidence type="ECO:0000256" key="2">
    <source>
        <dbReference type="ARBA" id="ARBA00022578"/>
    </source>
</evidence>
<sequence length="260" mass="30632">MSLFPWAKFRKTKSAIKLHTLLNLQNNISAFIHITDGSVHDVNILDILITEVGAYYVIDKGYIDYERLYSLNLNHSYFITRAKSNMKFRRVYSNKIDKSTGLICDQTIVFTNYYSAKDYPDKLRRIKYFNAEKNKKLVFLTNNFSVPAITIALLYKQRWQVELFFRWIKQHLRIKSIFGYSANAVKPQIWIAVSAYVLLAIVKKQLKIDVSLYTFLQVISISIFEKTPIFQLFQHDHYKTENDNNDNQLFLFNLYADSSD</sequence>
<dbReference type="GO" id="GO:0006313">
    <property type="term" value="P:DNA transposition"/>
    <property type="evidence" value="ECO:0007669"/>
    <property type="project" value="InterPro"/>
</dbReference>
<evidence type="ECO:0000256" key="3">
    <source>
        <dbReference type="ARBA" id="ARBA00023125"/>
    </source>
</evidence>
<evidence type="ECO:0000313" key="6">
    <source>
        <dbReference type="EMBL" id="VAX16571.1"/>
    </source>
</evidence>
<organism evidence="6">
    <name type="scientific">hydrothermal vent metagenome</name>
    <dbReference type="NCBI Taxonomy" id="652676"/>
    <lineage>
        <taxon>unclassified sequences</taxon>
        <taxon>metagenomes</taxon>
        <taxon>ecological metagenomes</taxon>
    </lineage>
</organism>
<dbReference type="GO" id="GO:0004803">
    <property type="term" value="F:transposase activity"/>
    <property type="evidence" value="ECO:0007669"/>
    <property type="project" value="InterPro"/>
</dbReference>
<dbReference type="InterPro" id="IPR002559">
    <property type="entry name" value="Transposase_11"/>
</dbReference>
<proteinExistence type="inferred from homology"/>
<dbReference type="SUPFAM" id="SSF53098">
    <property type="entry name" value="Ribonuclease H-like"/>
    <property type="match status" value="1"/>
</dbReference>
<dbReference type="EMBL" id="UOGD01000053">
    <property type="protein sequence ID" value="VAX16571.1"/>
    <property type="molecule type" value="Genomic_DNA"/>
</dbReference>